<dbReference type="Gene3D" id="1.50.10.140">
    <property type="match status" value="2"/>
</dbReference>
<evidence type="ECO:0000256" key="1">
    <source>
        <dbReference type="ARBA" id="ARBA00022676"/>
    </source>
</evidence>
<dbReference type="Proteomes" id="UP000765802">
    <property type="component" value="Unassembled WGS sequence"/>
</dbReference>
<dbReference type="CDD" id="cd11756">
    <property type="entry name" value="GH94N_ChvB_NdvB_1_like"/>
    <property type="match status" value="1"/>
</dbReference>
<dbReference type="SMART" id="SM01068">
    <property type="entry name" value="CBM_X"/>
    <property type="match status" value="2"/>
</dbReference>
<dbReference type="InterPro" id="IPR037018">
    <property type="entry name" value="GH65_N"/>
</dbReference>
<dbReference type="SUPFAM" id="SSF48208">
    <property type="entry name" value="Six-hairpin glycosidases"/>
    <property type="match status" value="1"/>
</dbReference>
<dbReference type="InterPro" id="IPR010383">
    <property type="entry name" value="Glyco_hydrolase_94_b-supersand"/>
</dbReference>
<organism evidence="7 8">
    <name type="scientific">Flavihumibacter stibioxidans</name>
    <dbReference type="NCBI Taxonomy" id="1834163"/>
    <lineage>
        <taxon>Bacteria</taxon>
        <taxon>Pseudomonadati</taxon>
        <taxon>Bacteroidota</taxon>
        <taxon>Chitinophagia</taxon>
        <taxon>Chitinophagales</taxon>
        <taxon>Chitinophagaceae</taxon>
        <taxon>Flavihumibacter</taxon>
    </lineage>
</organism>
<gene>
    <name evidence="7" type="ORF">BC349_16605</name>
</gene>
<name>A0ABR7MCC8_9BACT</name>
<dbReference type="Pfam" id="PF17167">
    <property type="entry name" value="Glyco_hydro_94"/>
    <property type="match status" value="1"/>
</dbReference>
<proteinExistence type="predicted"/>
<evidence type="ECO:0000256" key="2">
    <source>
        <dbReference type="ARBA" id="ARBA00022679"/>
    </source>
</evidence>
<feature type="domain" description="Glycoamylase-like" evidence="5">
    <location>
        <begin position="1362"/>
        <end position="1571"/>
    </location>
</feature>
<dbReference type="InterPro" id="IPR052047">
    <property type="entry name" value="GH94_Enzymes"/>
</dbReference>
<evidence type="ECO:0000259" key="5">
    <source>
        <dbReference type="Pfam" id="PF10091"/>
    </source>
</evidence>
<keyword evidence="3" id="KW-0472">Membrane</keyword>
<dbReference type="InterPro" id="IPR008928">
    <property type="entry name" value="6-hairpin_glycosidase_sf"/>
</dbReference>
<feature type="domain" description="Glycosyl hydrolase 94 supersandwich" evidence="4">
    <location>
        <begin position="2115"/>
        <end position="2384"/>
    </location>
</feature>
<dbReference type="InterPro" id="IPR033432">
    <property type="entry name" value="GH94_catalytic"/>
</dbReference>
<dbReference type="Gene3D" id="1.50.10.10">
    <property type="match status" value="1"/>
</dbReference>
<dbReference type="Gene3D" id="2.60.420.10">
    <property type="entry name" value="Maltose phosphorylase, domain 3"/>
    <property type="match status" value="1"/>
</dbReference>
<dbReference type="Pfam" id="PF06165">
    <property type="entry name" value="GH94_b-supersand"/>
    <property type="match status" value="2"/>
</dbReference>
<accession>A0ABR7MCC8</accession>
<dbReference type="InterPro" id="IPR011013">
    <property type="entry name" value="Gal_mutarotase_sf_dom"/>
</dbReference>
<dbReference type="RefSeq" id="WP_187258002.1">
    <property type="nucleotide sequence ID" value="NZ_JBHULF010000019.1"/>
</dbReference>
<keyword evidence="8" id="KW-1185">Reference proteome</keyword>
<feature type="domain" description="Glycosyl hydrolase 94 catalytic" evidence="6">
    <location>
        <begin position="2398"/>
        <end position="2822"/>
    </location>
</feature>
<sequence>MKVSTNTVYDLLVRMRQYFISGDSIKYYSPDAPLRSELFNSDQMEKQGGIVAASHRLAAGKAPDQLLKRLAENEKILLEVRNLLSDTLKSKRFITPAGEWLLDNFYLIEEQIVIGKKHLPKGYSQSLPRLSNGPSAGLPRVYDIALEIISHSDGRIDLKSLIRFVAAYQSVTKLKLGELWAIPIMLRLALIENLRRVSTHVAMDKIDQNLADYWVEEMMATAEKNPRNLILQIADMARSKPPLNSAFVAEFTRRLQGKGPNLALPLTWLEQELSEHGFTSNELIHIENQNQASCQVSMSNSINSLRFLSTTNWQEFVETLSTVDQVLREDPEGTYSEMDFNTRDEYRHVVENIAKKSPFSEYEIALAALELTRANTTDPHKPKKLSHIGYYLIDKGVAELKKKVGMKPGISESLNEYVARHPVSFYTISLFIVSALLTSGFTYLAWYPAMNYWLLVPVTLFSLFATSQFAVLFVNWVSTLLVKPKALPRMNFVKGIPAESRTLVIVPTMLTNAAGIDSLLEGLEIRYLANIDENLHFALLTDFTDAPQQQEPEDENLLQLAANGIESLNNKYSREKSDIFFLLHRPRTWNAGENCWMGYERKRGKLGALNELIRLGKTDSFSLIVGHLGVLTNVKYVITLDTDTQLPRETVWKMVATIAHPLNEPIYSIRKARIIEGYGILQPRVAVSMPGKNSSFYSRLHAMDAGLDPYTRVSSDVYQDLFREGSFIGKGIYQVETFERTLAHRFPENRILSHDLLEGCHIRSGLLSDVQLYEAYPNSYMADVKRRHRWIRGDWQILSWIFPYVPVTENQVERNRLSILSIWKIFDNLRRSLVSPAFLILFLVGWLLLPNGMVWTAALIVLRFLPDTLQVGWELLHQPEEISRYEHFKESFRKANSGFLLQVFSLSALPFEAWYTLDAITRSLWRMWVSKKHLLEWTPSGSDHLPSNASLPGTYLAMWSSPLVAIAGTLSLAWYNPLTLLVAAPVLILWLVSPALAWKISLPLEPKKVSLSEEKQVFLKKLARRTWGYFEQFVNAGENWLPPDNFQEHPIGVVAHRTSPTNIGLSLLSNLCAFDFGFIPAGELINRTNNTLESMQRLEKYRGHLFNWYDTITLHPLYPRYISSVDSGNLAGHLVTLKQGLLQLPRGHIVSPLVFEGIRITYLVLLEDLGDQSFHALQKFGTELAAAAAKKSPCLRTIKTSLYNLAACMELLNEEINSEIPDDASWWIDSLNRQIKSATDDLVFIAPWLILPAIPASFPELEELETMKCLQELANADMEYDPVIRLYETPELAGEDFQWLKKLQTCLKTGSDRVNERMVMIERMQVACEQLADMDYDFLYDKSKHLLSIGFNVEENRRDQAYYDLLASEARLATFVAISQGKLPQESWFAMGRLLTNPGFDPVLLSWSGSMFEYLMPLLVMPTYDNTLLDQTMKSAVERQIEYGKSRDLPWGISESGYNMVDVNMNYQYKAFGVPGLGLKRGLGDDRVIAPYASVMALMVEPEDSCENLVRLTEDGFLGRYGFFEAIDYTGSRIPRGQSHVVIRSFMAHHSGMSLLSLAYLLLNKPMQQRFTAEPQFQATLLLLQERIPRATIFYAHTADLTETPVQPVEHEMRVINTPNTPVPEIHLMSNSKYQVMVTNSGGGYSRWKDISVTRWREDGTCDNRGVFCYIRDIESGLVWSNTYQPVKAEPKSFNAVFTQGHAEFRRRDDGFETKTDIVVSPEDDVEIRRIRITNKSTGNKTLELTSYAEVVLAPAAADAAHPAFSNLFVQTEILARYPAIVCTRRPRSIHEMPPWMFHLMTVQGTESIAVSFETDRMKFIGRNQHLSNPKAMQGNQQLSDSAGSVLDPVVAIRHRIIIKPNQTAEVDLVFGIGETRPACMELLAKYRDRHLKNRAFELSWTHSQVLLRQINANEADALLFNKIAGSIVFSNPALRGDSTIIKNNRRGQPGLWSYSISGDLPILLLHINSLENIALVKQLVQAHAFWRLKGLAVDLVIWNEDHGSYRQALHDQILGLITASGGSYLSDKPGGIFVKAADQIPAEDRILLQTVARIVISDTKGSLAEQINRRVLGKIQPLLLTPAKPYKPMRENPIELPEDCLFHNGSGGFRSDGKEYLILRNAAKSTPAPWVNVLANPNFGTVISESGGAYTWAVNAHEYRITPWDNDPVSDTSGEAFYLRDEETGQFWSPAPWPAESNATYLTRHGFGYSVFECRNDGIHSEMSIYVDLEEPVKFIVLKISNRSGAFRKLSATGFMELVLGDLRPKNMMHITTDIDPETGAILARNRYNSVFGERVSFFDTDETSISITCDRGEFIGRNGSLQSPESMRRVKLSGKTGATLDPCAAIQVPFNLYDGQDREIIFRLGSGAGEADAIRLLQKFRGPQAADQSLNEVKDFWTATLGAIRINTPDTALNLLANGWLIYQTLACRIWARSGFYQSGGAYGFRDQLQDVLALIPTKPQITRQQILLAASRQFAEGDVQHWWHPPEGRGVRTRCSDDYLWLPFVSARYVKATGDRTILLEKVNFLEGRFLNIEEESYYDMPIQSGFSDTIYNHCVRAIQHGLRLGENGLPLMGSGDWNDGMDQVGIHGKGESVWLGFFLYTVLTQFRELAVMMNDTAFEALCIEKAAALKIALNENAWDGQWYRRAYFDDGTPLGSSQNEECSIDSISQSWAVLSGAGESDKIVTAMESVNQHLVNRKAGIIQLLDPPFDTSSLNPGYIKGYVPGVRENGGQYTHAAIWTMMAFAKLGDKERVWELFSMINPVIHGQSEPEIQSYKVEPYVVAADIYGREPHAGRGGWTWYTGSAGWMYQFILEYLLGLELVGDRLIFRPCIPDVWPAVEISYPYGSSSYSIRYRRVAEPSETPALLLDNKIMDGNFIPLMDDGAIHTVELIME</sequence>
<comment type="caution">
    <text evidence="7">The sequence shown here is derived from an EMBL/GenBank/DDBJ whole genome shotgun (WGS) entry which is preliminary data.</text>
</comment>
<feature type="transmembrane region" description="Helical" evidence="3">
    <location>
        <begin position="452"/>
        <end position="482"/>
    </location>
</feature>
<dbReference type="PANTHER" id="PTHR37469:SF2">
    <property type="entry name" value="CELLOBIONIC ACID PHOSPHORYLASE"/>
    <property type="match status" value="1"/>
</dbReference>
<keyword evidence="3" id="KW-1133">Transmembrane helix</keyword>
<evidence type="ECO:0000313" key="8">
    <source>
        <dbReference type="Proteomes" id="UP000765802"/>
    </source>
</evidence>
<dbReference type="InterPro" id="IPR012341">
    <property type="entry name" value="6hp_glycosidase-like_sf"/>
</dbReference>
<dbReference type="Gene3D" id="2.70.98.40">
    <property type="entry name" value="Glycoside hydrolase, family 65, N-terminal domain"/>
    <property type="match status" value="2"/>
</dbReference>
<dbReference type="CDD" id="cd11753">
    <property type="entry name" value="GH94N_ChvB_NdvB_2_like"/>
    <property type="match status" value="1"/>
</dbReference>
<dbReference type="InterPro" id="IPR037820">
    <property type="entry name" value="GH94N_NdvB"/>
</dbReference>
<feature type="transmembrane region" description="Helical" evidence="3">
    <location>
        <begin position="838"/>
        <end position="865"/>
    </location>
</feature>
<dbReference type="PANTHER" id="PTHR37469">
    <property type="entry name" value="CELLOBIONIC ACID PHOSPHORYLASE-RELATED"/>
    <property type="match status" value="1"/>
</dbReference>
<feature type="transmembrane region" description="Helical" evidence="3">
    <location>
        <begin position="423"/>
        <end position="446"/>
    </location>
</feature>
<feature type="transmembrane region" description="Helical" evidence="3">
    <location>
        <begin position="955"/>
        <end position="974"/>
    </location>
</feature>
<keyword evidence="2" id="KW-0808">Transferase</keyword>
<feature type="domain" description="Glycosyl hydrolase 94 supersandwich" evidence="4">
    <location>
        <begin position="1612"/>
        <end position="1889"/>
    </location>
</feature>
<dbReference type="Pfam" id="PF10091">
    <property type="entry name" value="Glycoamylase"/>
    <property type="match status" value="1"/>
</dbReference>
<keyword evidence="1" id="KW-0328">Glycosyltransferase</keyword>
<protein>
    <submittedName>
        <fullName evidence="7">Cyclic beta 1-2 glucan synthetase</fullName>
    </submittedName>
</protein>
<evidence type="ECO:0000259" key="4">
    <source>
        <dbReference type="Pfam" id="PF06165"/>
    </source>
</evidence>
<reference evidence="7 8" key="1">
    <citation type="submission" date="2016-07" db="EMBL/GenBank/DDBJ databases">
        <title>Genome analysis of Flavihumibacter stibioxidans YS-17.</title>
        <authorList>
            <person name="Shi K."/>
            <person name="Han Y."/>
            <person name="Wang G."/>
        </authorList>
    </citation>
    <scope>NUCLEOTIDE SEQUENCE [LARGE SCALE GENOMIC DNA]</scope>
    <source>
        <strain evidence="7 8">YS-17</strain>
    </source>
</reference>
<evidence type="ECO:0000313" key="7">
    <source>
        <dbReference type="EMBL" id="MBC6492679.1"/>
    </source>
</evidence>
<evidence type="ECO:0000259" key="6">
    <source>
        <dbReference type="Pfam" id="PF17167"/>
    </source>
</evidence>
<dbReference type="InterPro" id="IPR037824">
    <property type="entry name" value="GH94N_2_NdvB"/>
</dbReference>
<feature type="transmembrane region" description="Helical" evidence="3">
    <location>
        <begin position="980"/>
        <end position="998"/>
    </location>
</feature>
<dbReference type="EMBL" id="MBUA01000029">
    <property type="protein sequence ID" value="MBC6492679.1"/>
    <property type="molecule type" value="Genomic_DNA"/>
</dbReference>
<dbReference type="InterPro" id="IPR019282">
    <property type="entry name" value="Glycoamylase-like_cons_dom"/>
</dbReference>
<evidence type="ECO:0000256" key="3">
    <source>
        <dbReference type="SAM" id="Phobius"/>
    </source>
</evidence>
<keyword evidence="3" id="KW-0812">Transmembrane</keyword>
<dbReference type="SUPFAM" id="SSF74650">
    <property type="entry name" value="Galactose mutarotase-like"/>
    <property type="match status" value="2"/>
</dbReference>